<dbReference type="EMBL" id="QREG01000003">
    <property type="protein sequence ID" value="REE01741.1"/>
    <property type="molecule type" value="Genomic_DNA"/>
</dbReference>
<accession>A0A3D9L783</accession>
<proteinExistence type="predicted"/>
<protein>
    <submittedName>
        <fullName evidence="1">Uncharacterized protein</fullName>
    </submittedName>
</protein>
<comment type="caution">
    <text evidence="1">The sequence shown here is derived from an EMBL/GenBank/DDBJ whole genome shotgun (WGS) entry which is preliminary data.</text>
</comment>
<dbReference type="AlphaFoldDB" id="A0A3D9L783"/>
<organism evidence="1 2">
    <name type="scientific">Marinoscillum furvescens DSM 4134</name>
    <dbReference type="NCBI Taxonomy" id="1122208"/>
    <lineage>
        <taxon>Bacteria</taxon>
        <taxon>Pseudomonadati</taxon>
        <taxon>Bacteroidota</taxon>
        <taxon>Cytophagia</taxon>
        <taxon>Cytophagales</taxon>
        <taxon>Reichenbachiellaceae</taxon>
        <taxon>Marinoscillum</taxon>
    </lineage>
</organism>
<dbReference type="Proteomes" id="UP000256779">
    <property type="component" value="Unassembled WGS sequence"/>
</dbReference>
<evidence type="ECO:0000313" key="2">
    <source>
        <dbReference type="Proteomes" id="UP000256779"/>
    </source>
</evidence>
<reference evidence="1 2" key="1">
    <citation type="submission" date="2018-07" db="EMBL/GenBank/DDBJ databases">
        <title>Genomic Encyclopedia of Type Strains, Phase IV (KMG-IV): sequencing the most valuable type-strain genomes for metagenomic binning, comparative biology and taxonomic classification.</title>
        <authorList>
            <person name="Goeker M."/>
        </authorList>
    </citation>
    <scope>NUCLEOTIDE SEQUENCE [LARGE SCALE GENOMIC DNA]</scope>
    <source>
        <strain evidence="1 2">DSM 4134</strain>
    </source>
</reference>
<gene>
    <name evidence="1" type="ORF">C7460_103258</name>
</gene>
<evidence type="ECO:0000313" key="1">
    <source>
        <dbReference type="EMBL" id="REE01741.1"/>
    </source>
</evidence>
<name>A0A3D9L783_MARFU</name>
<sequence length="87" mass="10061">MFWCIFDLSKNPENVLVMEANNELKLIAEKIICHLEVNALMNFEERTVSQRMIGMKKFIHGTYVKPQSAQAALALHYMMSAPKFDQL</sequence>
<keyword evidence="2" id="KW-1185">Reference proteome</keyword>